<dbReference type="Proteomes" id="UP000799118">
    <property type="component" value="Unassembled WGS sequence"/>
</dbReference>
<dbReference type="Gene3D" id="1.10.630.10">
    <property type="entry name" value="Cytochrome P450"/>
    <property type="match status" value="1"/>
</dbReference>
<dbReference type="OrthoDB" id="1470350at2759"/>
<organism evidence="1 2">
    <name type="scientific">Gymnopus androsaceus JB14</name>
    <dbReference type="NCBI Taxonomy" id="1447944"/>
    <lineage>
        <taxon>Eukaryota</taxon>
        <taxon>Fungi</taxon>
        <taxon>Dikarya</taxon>
        <taxon>Basidiomycota</taxon>
        <taxon>Agaricomycotina</taxon>
        <taxon>Agaricomycetes</taxon>
        <taxon>Agaricomycetidae</taxon>
        <taxon>Agaricales</taxon>
        <taxon>Marasmiineae</taxon>
        <taxon>Omphalotaceae</taxon>
        <taxon>Gymnopus</taxon>
    </lineage>
</organism>
<dbReference type="InterPro" id="IPR036396">
    <property type="entry name" value="Cyt_P450_sf"/>
</dbReference>
<dbReference type="GO" id="GO:0004497">
    <property type="term" value="F:monooxygenase activity"/>
    <property type="evidence" value="ECO:0007669"/>
    <property type="project" value="InterPro"/>
</dbReference>
<keyword evidence="2" id="KW-1185">Reference proteome</keyword>
<accession>A0A6A4GMH5</accession>
<protein>
    <submittedName>
        <fullName evidence="1">Uncharacterized protein</fullName>
    </submittedName>
</protein>
<sequence>MIAPSLKLAIDGCCSSILRRFLYKKSGLDNLPGPVSRHGSQVTSKQLFNPYAWKFHESIAKASLQTVLVKNQDTYEENDGFITFVARAILYINGLLGTLGQHYRKQRKMLNPVFSAAHMRDMSERCVELPKWPSLIGVVIHGRLAGKCAQESLAKWSSGTRGRYFLDGRYCFGDNGPGRVWIHERASDCLENWFCTLSSFYTGTFAFEGCATILVAWPTICTAWDAKFLRARSSHLRRAVLLESFKFSPSAKDSEILWQMSATTSPIVGKDTHPQLPIGISLVK</sequence>
<gene>
    <name evidence="1" type="ORF">BT96DRAFT_949150</name>
</gene>
<dbReference type="GO" id="GO:0020037">
    <property type="term" value="F:heme binding"/>
    <property type="evidence" value="ECO:0007669"/>
    <property type="project" value="InterPro"/>
</dbReference>
<evidence type="ECO:0000313" key="1">
    <source>
        <dbReference type="EMBL" id="KAE9386394.1"/>
    </source>
</evidence>
<reference evidence="1" key="1">
    <citation type="journal article" date="2019" name="Environ. Microbiol.">
        <title>Fungal ecological strategies reflected in gene transcription - a case study of two litter decomposers.</title>
        <authorList>
            <person name="Barbi F."/>
            <person name="Kohler A."/>
            <person name="Barry K."/>
            <person name="Baskaran P."/>
            <person name="Daum C."/>
            <person name="Fauchery L."/>
            <person name="Ihrmark K."/>
            <person name="Kuo A."/>
            <person name="LaButti K."/>
            <person name="Lipzen A."/>
            <person name="Morin E."/>
            <person name="Grigoriev I.V."/>
            <person name="Henrissat B."/>
            <person name="Lindahl B."/>
            <person name="Martin F."/>
        </authorList>
    </citation>
    <scope>NUCLEOTIDE SEQUENCE</scope>
    <source>
        <strain evidence="1">JB14</strain>
    </source>
</reference>
<evidence type="ECO:0000313" key="2">
    <source>
        <dbReference type="Proteomes" id="UP000799118"/>
    </source>
</evidence>
<name>A0A6A4GMH5_9AGAR</name>
<dbReference type="GO" id="GO:0016705">
    <property type="term" value="F:oxidoreductase activity, acting on paired donors, with incorporation or reduction of molecular oxygen"/>
    <property type="evidence" value="ECO:0007669"/>
    <property type="project" value="InterPro"/>
</dbReference>
<proteinExistence type="predicted"/>
<dbReference type="AlphaFoldDB" id="A0A6A4GMH5"/>
<dbReference type="EMBL" id="ML769884">
    <property type="protein sequence ID" value="KAE9386394.1"/>
    <property type="molecule type" value="Genomic_DNA"/>
</dbReference>
<dbReference type="GO" id="GO:0005506">
    <property type="term" value="F:iron ion binding"/>
    <property type="evidence" value="ECO:0007669"/>
    <property type="project" value="InterPro"/>
</dbReference>